<evidence type="ECO:0008006" key="4">
    <source>
        <dbReference type="Google" id="ProtNLM"/>
    </source>
</evidence>
<gene>
    <name evidence="2" type="ORF">ADK38_41435</name>
</gene>
<proteinExistence type="predicted"/>
<dbReference type="EMBL" id="LGUT01004003">
    <property type="protein sequence ID" value="KOG66588.1"/>
    <property type="molecule type" value="Genomic_DNA"/>
</dbReference>
<accession>A0ABR5ITV7</accession>
<evidence type="ECO:0000313" key="2">
    <source>
        <dbReference type="EMBL" id="KOG66588.1"/>
    </source>
</evidence>
<feature type="region of interest" description="Disordered" evidence="1">
    <location>
        <begin position="63"/>
        <end position="84"/>
    </location>
</feature>
<keyword evidence="3" id="KW-1185">Reference proteome</keyword>
<dbReference type="Proteomes" id="UP000037020">
    <property type="component" value="Unassembled WGS sequence"/>
</dbReference>
<name>A0ABR5ITV7_9ACTN</name>
<feature type="non-terminal residue" evidence="2">
    <location>
        <position position="84"/>
    </location>
</feature>
<protein>
    <recommendedName>
        <fullName evidence="4">TetR family transcriptional regulator</fullName>
    </recommendedName>
</protein>
<organism evidence="2 3">
    <name type="scientific">Streptomyces varsoviensis</name>
    <dbReference type="NCBI Taxonomy" id="67373"/>
    <lineage>
        <taxon>Bacteria</taxon>
        <taxon>Bacillati</taxon>
        <taxon>Actinomycetota</taxon>
        <taxon>Actinomycetes</taxon>
        <taxon>Kitasatosporales</taxon>
        <taxon>Streptomycetaceae</taxon>
        <taxon>Streptomyces</taxon>
    </lineage>
</organism>
<reference evidence="2 3" key="1">
    <citation type="submission" date="2015-07" db="EMBL/GenBank/DDBJ databases">
        <authorList>
            <person name="Ju K.-S."/>
            <person name="Doroghazi J.R."/>
            <person name="Metcalf W.W."/>
        </authorList>
    </citation>
    <scope>NUCLEOTIDE SEQUENCE [LARGE SCALE GENOMIC DNA]</scope>
    <source>
        <strain evidence="2 3">NRRL B-3589</strain>
    </source>
</reference>
<comment type="caution">
    <text evidence="2">The sequence shown here is derived from an EMBL/GenBank/DDBJ whole genome shotgun (WGS) entry which is preliminary data.</text>
</comment>
<evidence type="ECO:0000256" key="1">
    <source>
        <dbReference type="SAM" id="MobiDB-lite"/>
    </source>
</evidence>
<sequence>MLQNSANPLPRQVADAYVDALIALDPITGTHMGIAESARFLPDFSPDGQEALAALARTTLDRLTEAERRPGGDSDAERRCARLL</sequence>
<evidence type="ECO:0000313" key="3">
    <source>
        <dbReference type="Proteomes" id="UP000037020"/>
    </source>
</evidence>